<dbReference type="STRING" id="641238.SAMN04490244_11740"/>
<dbReference type="SUPFAM" id="SSF143631">
    <property type="entry name" value="ApbE-like"/>
    <property type="match status" value="1"/>
</dbReference>
<evidence type="ECO:0000256" key="1">
    <source>
        <dbReference type="ARBA" id="ARBA00011955"/>
    </source>
</evidence>
<feature type="signal peptide" evidence="12">
    <location>
        <begin position="1"/>
        <end position="29"/>
    </location>
</feature>
<keyword evidence="6 10" id="KW-0274">FAD</keyword>
<reference evidence="13 14" key="1">
    <citation type="submission" date="2016-10" db="EMBL/GenBank/DDBJ databases">
        <authorList>
            <person name="de Groot N.N."/>
        </authorList>
    </citation>
    <scope>NUCLEOTIDE SEQUENCE [LARGE SCALE GENOMIC DNA]</scope>
    <source>
        <strain evidence="13 14">DSM 23042</strain>
    </source>
</reference>
<dbReference type="OrthoDB" id="9778595at2"/>
<comment type="cofactor">
    <cofactor evidence="11">
        <name>Mg(2+)</name>
        <dbReference type="ChEBI" id="CHEBI:18420"/>
    </cofactor>
    <cofactor evidence="11">
        <name>Mn(2+)</name>
        <dbReference type="ChEBI" id="CHEBI:29035"/>
    </cofactor>
    <text evidence="11">Magnesium. Can also use manganese.</text>
</comment>
<keyword evidence="14" id="KW-1185">Reference proteome</keyword>
<dbReference type="InterPro" id="IPR024932">
    <property type="entry name" value="ApbE"/>
</dbReference>
<evidence type="ECO:0000256" key="9">
    <source>
        <dbReference type="ARBA" id="ARBA00048540"/>
    </source>
</evidence>
<dbReference type="RefSeq" id="WP_092696230.1">
    <property type="nucleotide sequence ID" value="NZ_FOGU01000017.1"/>
</dbReference>
<dbReference type="GO" id="GO:0016740">
    <property type="term" value="F:transferase activity"/>
    <property type="evidence" value="ECO:0007669"/>
    <property type="project" value="UniProtKB-UniRule"/>
</dbReference>
<gene>
    <name evidence="13" type="ORF">SAMN04490244_11740</name>
</gene>
<protein>
    <recommendedName>
        <fullName evidence="2 10">FAD:protein FMN transferase</fullName>
        <ecNumber evidence="1 10">2.7.1.180</ecNumber>
    </recommendedName>
    <alternativeName>
        <fullName evidence="8 10">Flavin transferase</fullName>
    </alternativeName>
</protein>
<dbReference type="Proteomes" id="UP000198885">
    <property type="component" value="Unassembled WGS sequence"/>
</dbReference>
<accession>A0A1H9X382</accession>
<dbReference type="PANTHER" id="PTHR30040">
    <property type="entry name" value="THIAMINE BIOSYNTHESIS LIPOPROTEIN APBE"/>
    <property type="match status" value="1"/>
</dbReference>
<keyword evidence="7 10" id="KW-0460">Magnesium</keyword>
<keyword evidence="4 10" id="KW-0808">Transferase</keyword>
<evidence type="ECO:0000256" key="11">
    <source>
        <dbReference type="PIRSR" id="PIRSR006268-2"/>
    </source>
</evidence>
<organism evidence="13 14">
    <name type="scientific">Tranquillimonas rosea</name>
    <dbReference type="NCBI Taxonomy" id="641238"/>
    <lineage>
        <taxon>Bacteria</taxon>
        <taxon>Pseudomonadati</taxon>
        <taxon>Pseudomonadota</taxon>
        <taxon>Alphaproteobacteria</taxon>
        <taxon>Rhodobacterales</taxon>
        <taxon>Roseobacteraceae</taxon>
        <taxon>Tranquillimonas</taxon>
    </lineage>
</organism>
<feature type="binding site" evidence="11">
    <location>
        <position position="163"/>
    </location>
    <ligand>
        <name>Mg(2+)</name>
        <dbReference type="ChEBI" id="CHEBI:18420"/>
    </ligand>
</feature>
<comment type="catalytic activity">
    <reaction evidence="9 10">
        <text>L-threonyl-[protein] + FAD = FMN-L-threonyl-[protein] + AMP + H(+)</text>
        <dbReference type="Rhea" id="RHEA:36847"/>
        <dbReference type="Rhea" id="RHEA-COMP:11060"/>
        <dbReference type="Rhea" id="RHEA-COMP:11061"/>
        <dbReference type="ChEBI" id="CHEBI:15378"/>
        <dbReference type="ChEBI" id="CHEBI:30013"/>
        <dbReference type="ChEBI" id="CHEBI:57692"/>
        <dbReference type="ChEBI" id="CHEBI:74257"/>
        <dbReference type="ChEBI" id="CHEBI:456215"/>
        <dbReference type="EC" id="2.7.1.180"/>
    </reaction>
</comment>
<evidence type="ECO:0000256" key="2">
    <source>
        <dbReference type="ARBA" id="ARBA00016337"/>
    </source>
</evidence>
<feature type="chain" id="PRO_5039891397" description="FAD:protein FMN transferase" evidence="12">
    <location>
        <begin position="30"/>
        <end position="325"/>
    </location>
</feature>
<dbReference type="AlphaFoldDB" id="A0A1H9X382"/>
<dbReference type="GO" id="GO:0046872">
    <property type="term" value="F:metal ion binding"/>
    <property type="evidence" value="ECO:0007669"/>
    <property type="project" value="UniProtKB-UniRule"/>
</dbReference>
<evidence type="ECO:0000313" key="14">
    <source>
        <dbReference type="Proteomes" id="UP000198885"/>
    </source>
</evidence>
<evidence type="ECO:0000256" key="12">
    <source>
        <dbReference type="SAM" id="SignalP"/>
    </source>
</evidence>
<evidence type="ECO:0000313" key="13">
    <source>
        <dbReference type="EMBL" id="SES40652.1"/>
    </source>
</evidence>
<dbReference type="PANTHER" id="PTHR30040:SF2">
    <property type="entry name" value="FAD:PROTEIN FMN TRANSFERASE"/>
    <property type="match status" value="1"/>
</dbReference>
<feature type="binding site" evidence="11">
    <location>
        <position position="277"/>
    </location>
    <ligand>
        <name>Mg(2+)</name>
        <dbReference type="ChEBI" id="CHEBI:18420"/>
    </ligand>
</feature>
<dbReference type="EC" id="2.7.1.180" evidence="1 10"/>
<dbReference type="PIRSF" id="PIRSF006268">
    <property type="entry name" value="ApbE"/>
    <property type="match status" value="1"/>
</dbReference>
<keyword evidence="13" id="KW-0449">Lipoprotein</keyword>
<name>A0A1H9X382_9RHOB</name>
<evidence type="ECO:0000256" key="3">
    <source>
        <dbReference type="ARBA" id="ARBA00022630"/>
    </source>
</evidence>
<evidence type="ECO:0000256" key="4">
    <source>
        <dbReference type="ARBA" id="ARBA00022679"/>
    </source>
</evidence>
<sequence>MKTHRPRLSRRTALGLLGGSLLLPRAAMAARVETLSGTAFGTQWRVAARPDGGLHRLAPEVEALFAGIDRQLSPWRPDSAISRFNAAPAGAVAADRALTEVASAALRIAGQSDGAFDPTVGPLVARWGFGPIVRGGEPDWRALAARPSGVTKARADLTLDLCGIAKGWALDQAAARLRSTGIEDLLFDLGGEFVALGRHPDGREWRVAVESPLQGRPSAATLSLPSGTAVATSGTRAQSYVLNGRRYSHIVDPGTRTPTSGTLLSVTVVAADAMTADAWATALCAAGDEDGPALAEAHGIAALFVSEDAGRLRLRRSGAIAEMLL</sequence>
<evidence type="ECO:0000256" key="5">
    <source>
        <dbReference type="ARBA" id="ARBA00022723"/>
    </source>
</evidence>
<keyword evidence="5 10" id="KW-0479">Metal-binding</keyword>
<proteinExistence type="inferred from homology"/>
<comment type="similarity">
    <text evidence="10">Belongs to the ApbE family.</text>
</comment>
<dbReference type="InterPro" id="IPR003374">
    <property type="entry name" value="ApbE-like_sf"/>
</dbReference>
<evidence type="ECO:0000256" key="10">
    <source>
        <dbReference type="PIRNR" id="PIRNR006268"/>
    </source>
</evidence>
<dbReference type="Gene3D" id="3.10.520.10">
    <property type="entry name" value="ApbE-like domains"/>
    <property type="match status" value="1"/>
</dbReference>
<evidence type="ECO:0000256" key="6">
    <source>
        <dbReference type="ARBA" id="ARBA00022827"/>
    </source>
</evidence>
<dbReference type="EMBL" id="FOGU01000017">
    <property type="protein sequence ID" value="SES40652.1"/>
    <property type="molecule type" value="Genomic_DNA"/>
</dbReference>
<evidence type="ECO:0000256" key="8">
    <source>
        <dbReference type="ARBA" id="ARBA00031306"/>
    </source>
</evidence>
<evidence type="ECO:0000256" key="7">
    <source>
        <dbReference type="ARBA" id="ARBA00022842"/>
    </source>
</evidence>
<dbReference type="Pfam" id="PF02424">
    <property type="entry name" value="ApbE"/>
    <property type="match status" value="1"/>
</dbReference>
<keyword evidence="12" id="KW-0732">Signal</keyword>
<keyword evidence="3 10" id="KW-0285">Flavoprotein</keyword>
<feature type="binding site" evidence="11">
    <location>
        <position position="281"/>
    </location>
    <ligand>
        <name>Mg(2+)</name>
        <dbReference type="ChEBI" id="CHEBI:18420"/>
    </ligand>
</feature>